<accession>K0SST9</accession>
<feature type="compositionally biased region" description="Acidic residues" evidence="1">
    <location>
        <begin position="257"/>
        <end position="281"/>
    </location>
</feature>
<feature type="region of interest" description="Disordered" evidence="1">
    <location>
        <begin position="194"/>
        <end position="281"/>
    </location>
</feature>
<protein>
    <submittedName>
        <fullName evidence="2">Uncharacterized protein</fullName>
    </submittedName>
</protein>
<reference evidence="2 3" key="1">
    <citation type="journal article" date="2012" name="Genome Biol.">
        <title>Genome and low-iron response of an oceanic diatom adapted to chronic iron limitation.</title>
        <authorList>
            <person name="Lommer M."/>
            <person name="Specht M."/>
            <person name="Roy A.S."/>
            <person name="Kraemer L."/>
            <person name="Andreson R."/>
            <person name="Gutowska M.A."/>
            <person name="Wolf J."/>
            <person name="Bergner S.V."/>
            <person name="Schilhabel M.B."/>
            <person name="Klostermeier U.C."/>
            <person name="Beiko R.G."/>
            <person name="Rosenstiel P."/>
            <person name="Hippler M."/>
            <person name="Laroche J."/>
        </authorList>
    </citation>
    <scope>NUCLEOTIDE SEQUENCE [LARGE SCALE GENOMIC DNA]</scope>
    <source>
        <strain evidence="2 3">CCMP1005</strain>
    </source>
</reference>
<evidence type="ECO:0000256" key="1">
    <source>
        <dbReference type="SAM" id="MobiDB-lite"/>
    </source>
</evidence>
<feature type="region of interest" description="Disordered" evidence="1">
    <location>
        <begin position="116"/>
        <end position="149"/>
    </location>
</feature>
<feature type="compositionally biased region" description="Basic and acidic residues" evidence="1">
    <location>
        <begin position="212"/>
        <end position="229"/>
    </location>
</feature>
<name>K0SST9_THAOC</name>
<comment type="caution">
    <text evidence="2">The sequence shown here is derived from an EMBL/GenBank/DDBJ whole genome shotgun (WGS) entry which is preliminary data.</text>
</comment>
<dbReference type="Proteomes" id="UP000266841">
    <property type="component" value="Unassembled WGS sequence"/>
</dbReference>
<proteinExistence type="predicted"/>
<dbReference type="AlphaFoldDB" id="K0SST9"/>
<organism evidence="2 3">
    <name type="scientific">Thalassiosira oceanica</name>
    <name type="common">Marine diatom</name>
    <dbReference type="NCBI Taxonomy" id="159749"/>
    <lineage>
        <taxon>Eukaryota</taxon>
        <taxon>Sar</taxon>
        <taxon>Stramenopiles</taxon>
        <taxon>Ochrophyta</taxon>
        <taxon>Bacillariophyta</taxon>
        <taxon>Coscinodiscophyceae</taxon>
        <taxon>Thalassiosirophycidae</taxon>
        <taxon>Thalassiosirales</taxon>
        <taxon>Thalassiosiraceae</taxon>
        <taxon>Thalassiosira</taxon>
    </lineage>
</organism>
<keyword evidence="3" id="KW-1185">Reference proteome</keyword>
<evidence type="ECO:0000313" key="2">
    <source>
        <dbReference type="EMBL" id="EJK69418.1"/>
    </source>
</evidence>
<feature type="compositionally biased region" description="Basic residues" evidence="1">
    <location>
        <begin position="230"/>
        <end position="250"/>
    </location>
</feature>
<sequence length="281" mass="30908">LSRLVDVLRIPDGEKGGRNFLTSSCELGGTLLVWVPKSNQFVVGGYRAQMDRSKSVLVVLGESNTIRKDVDCSEQLKKDKGCADPVKHKEHLRSMSAIKSGKAIAPPSVAWTVAVPTKDPTAGPRASDFPKRSDWNTDTTVRAHPGDKSMTIATCSSFGQVKSIVDGKFEKLAKAYRRTFLWNHGKAQKLRKMADAKRRAATATAAKNKKPPSKDTAKNKKPPSKDTAKNKKPPTKRKAAKKPPTKRKAAKKVDYSGYEDDRDEDSGYEDGEDGDEDDDDY</sequence>
<gene>
    <name evidence="2" type="ORF">THAOC_09330</name>
</gene>
<evidence type="ECO:0000313" key="3">
    <source>
        <dbReference type="Proteomes" id="UP000266841"/>
    </source>
</evidence>
<feature type="non-terminal residue" evidence="2">
    <location>
        <position position="1"/>
    </location>
</feature>
<dbReference type="EMBL" id="AGNL01010099">
    <property type="protein sequence ID" value="EJK69418.1"/>
    <property type="molecule type" value="Genomic_DNA"/>
</dbReference>